<keyword evidence="1" id="KW-1133">Transmembrane helix</keyword>
<name>A0A645FJW1_9ZZZZ</name>
<keyword evidence="1" id="KW-0472">Membrane</keyword>
<feature type="transmembrane region" description="Helical" evidence="1">
    <location>
        <begin position="126"/>
        <end position="144"/>
    </location>
</feature>
<sequence length="146" mass="17474">MIEYLNLIPLQLHIIILIYVFINHNNDKYMIQRMNPHVESPLNWQEKRPSLFEYVLALYEGLISTLLIISISLLIGYKIKWYYAVFLYLEFVIIGGLFIGLINTLLIRIFNTNLFSIQRLCNRTRILTIFIDGYLFYNLFKIIINY</sequence>
<reference evidence="2" key="1">
    <citation type="submission" date="2019-08" db="EMBL/GenBank/DDBJ databases">
        <authorList>
            <person name="Kucharzyk K."/>
            <person name="Murdoch R.W."/>
            <person name="Higgins S."/>
            <person name="Loffler F."/>
        </authorList>
    </citation>
    <scope>NUCLEOTIDE SEQUENCE</scope>
</reference>
<organism evidence="2">
    <name type="scientific">bioreactor metagenome</name>
    <dbReference type="NCBI Taxonomy" id="1076179"/>
    <lineage>
        <taxon>unclassified sequences</taxon>
        <taxon>metagenomes</taxon>
        <taxon>ecological metagenomes</taxon>
    </lineage>
</organism>
<evidence type="ECO:0000313" key="2">
    <source>
        <dbReference type="EMBL" id="MPN14687.1"/>
    </source>
</evidence>
<feature type="transmembrane region" description="Helical" evidence="1">
    <location>
        <begin position="81"/>
        <end position="106"/>
    </location>
</feature>
<dbReference type="AlphaFoldDB" id="A0A645FJW1"/>
<feature type="transmembrane region" description="Helical" evidence="1">
    <location>
        <begin position="6"/>
        <end position="24"/>
    </location>
</feature>
<proteinExistence type="predicted"/>
<keyword evidence="1" id="KW-0812">Transmembrane</keyword>
<comment type="caution">
    <text evidence="2">The sequence shown here is derived from an EMBL/GenBank/DDBJ whole genome shotgun (WGS) entry which is preliminary data.</text>
</comment>
<protein>
    <submittedName>
        <fullName evidence="2">Uncharacterized protein</fullName>
    </submittedName>
</protein>
<dbReference type="EMBL" id="VSSQ01061329">
    <property type="protein sequence ID" value="MPN14687.1"/>
    <property type="molecule type" value="Genomic_DNA"/>
</dbReference>
<feature type="transmembrane region" description="Helical" evidence="1">
    <location>
        <begin position="54"/>
        <end position="75"/>
    </location>
</feature>
<accession>A0A645FJW1</accession>
<gene>
    <name evidence="2" type="ORF">SDC9_162014</name>
</gene>
<evidence type="ECO:0000256" key="1">
    <source>
        <dbReference type="SAM" id="Phobius"/>
    </source>
</evidence>